<evidence type="ECO:0000313" key="1">
    <source>
        <dbReference type="EMBL" id="OGY10807.1"/>
    </source>
</evidence>
<dbReference type="STRING" id="1797516.A3D26_01465"/>
<sequence length="121" mass="13034">MGLVMLEAGGMFLLTAVADWERAVRFSPLVGAGDPVALVFHENPNLLRHGEMKEGLTLFGRNARPLGGLYDAELVGALILVRPVGSFPGSSGQRLLRFATILEAIAMCSREMLLVQKDNSP</sequence>
<proteinExistence type="predicted"/>
<protein>
    <submittedName>
        <fullName evidence="1">Uncharacterized protein</fullName>
    </submittedName>
</protein>
<gene>
    <name evidence="1" type="ORF">A3D26_01465</name>
</gene>
<dbReference type="AlphaFoldDB" id="A0A1G1V625"/>
<accession>A0A1G1V625</accession>
<comment type="caution">
    <text evidence="1">The sequence shown here is derived from an EMBL/GenBank/DDBJ whole genome shotgun (WGS) entry which is preliminary data.</text>
</comment>
<name>A0A1G1V625_9BACT</name>
<dbReference type="EMBL" id="MHBZ01000029">
    <property type="protein sequence ID" value="OGY10807.1"/>
    <property type="molecule type" value="Genomic_DNA"/>
</dbReference>
<organism evidence="1 2">
    <name type="scientific">Candidatus Blackburnbacteria bacterium RIFCSPHIGHO2_02_FULL_44_20</name>
    <dbReference type="NCBI Taxonomy" id="1797516"/>
    <lineage>
        <taxon>Bacteria</taxon>
        <taxon>Candidatus Blackburniibacteriota</taxon>
    </lineage>
</organism>
<evidence type="ECO:0000313" key="2">
    <source>
        <dbReference type="Proteomes" id="UP000178319"/>
    </source>
</evidence>
<dbReference type="Proteomes" id="UP000178319">
    <property type="component" value="Unassembled WGS sequence"/>
</dbReference>
<reference evidence="1 2" key="1">
    <citation type="journal article" date="2016" name="Nat. Commun.">
        <title>Thousands of microbial genomes shed light on interconnected biogeochemical processes in an aquifer system.</title>
        <authorList>
            <person name="Anantharaman K."/>
            <person name="Brown C.T."/>
            <person name="Hug L.A."/>
            <person name="Sharon I."/>
            <person name="Castelle C.J."/>
            <person name="Probst A.J."/>
            <person name="Thomas B.C."/>
            <person name="Singh A."/>
            <person name="Wilkins M.J."/>
            <person name="Karaoz U."/>
            <person name="Brodie E.L."/>
            <person name="Williams K.H."/>
            <person name="Hubbard S.S."/>
            <person name="Banfield J.F."/>
        </authorList>
    </citation>
    <scope>NUCLEOTIDE SEQUENCE [LARGE SCALE GENOMIC DNA]</scope>
</reference>